<feature type="compositionally biased region" description="Polar residues" evidence="1">
    <location>
        <begin position="49"/>
        <end position="58"/>
    </location>
</feature>
<protein>
    <submittedName>
        <fullName evidence="2">Unannotated protein</fullName>
    </submittedName>
</protein>
<gene>
    <name evidence="2" type="ORF">UFOPK2809_00899</name>
</gene>
<accession>A0A6J6TTS3</accession>
<name>A0A6J6TTS3_9ZZZZ</name>
<dbReference type="EMBL" id="CAEZZA010000115">
    <property type="protein sequence ID" value="CAB4750971.1"/>
    <property type="molecule type" value="Genomic_DNA"/>
</dbReference>
<evidence type="ECO:0000256" key="1">
    <source>
        <dbReference type="SAM" id="MobiDB-lite"/>
    </source>
</evidence>
<dbReference type="AlphaFoldDB" id="A0A6J6TTS3"/>
<feature type="compositionally biased region" description="Low complexity" evidence="1">
    <location>
        <begin position="37"/>
        <end position="48"/>
    </location>
</feature>
<sequence length="58" mass="5614">MSPAAAGASEEAIASSDEAIVGDAEAAVLSEELLQPARTSPAASATAANGSTFIINLP</sequence>
<proteinExistence type="predicted"/>
<feature type="region of interest" description="Disordered" evidence="1">
    <location>
        <begin position="37"/>
        <end position="58"/>
    </location>
</feature>
<evidence type="ECO:0000313" key="2">
    <source>
        <dbReference type="EMBL" id="CAB4750971.1"/>
    </source>
</evidence>
<reference evidence="2" key="1">
    <citation type="submission" date="2020-05" db="EMBL/GenBank/DDBJ databases">
        <authorList>
            <person name="Chiriac C."/>
            <person name="Salcher M."/>
            <person name="Ghai R."/>
            <person name="Kavagutti S V."/>
        </authorList>
    </citation>
    <scope>NUCLEOTIDE SEQUENCE</scope>
</reference>
<organism evidence="2">
    <name type="scientific">freshwater metagenome</name>
    <dbReference type="NCBI Taxonomy" id="449393"/>
    <lineage>
        <taxon>unclassified sequences</taxon>
        <taxon>metagenomes</taxon>
        <taxon>ecological metagenomes</taxon>
    </lineage>
</organism>